<organism evidence="2 3">
    <name type="scientific">Novosphingobium resinovorum</name>
    <dbReference type="NCBI Taxonomy" id="158500"/>
    <lineage>
        <taxon>Bacteria</taxon>
        <taxon>Pseudomonadati</taxon>
        <taxon>Pseudomonadota</taxon>
        <taxon>Alphaproteobacteria</taxon>
        <taxon>Sphingomonadales</taxon>
        <taxon>Sphingomonadaceae</taxon>
        <taxon>Novosphingobium</taxon>
    </lineage>
</organism>
<dbReference type="CDD" id="cd00085">
    <property type="entry name" value="HNHc"/>
    <property type="match status" value="1"/>
</dbReference>
<feature type="domain" description="HNH nuclease" evidence="1">
    <location>
        <begin position="73"/>
        <end position="122"/>
    </location>
</feature>
<dbReference type="Proteomes" id="UP000094626">
    <property type="component" value="Plasmid pSA1"/>
</dbReference>
<dbReference type="AlphaFoldDB" id="A0A1D8ACP6"/>
<accession>A0A1D8ACP6</accession>
<evidence type="ECO:0000259" key="1">
    <source>
        <dbReference type="SMART" id="SM00507"/>
    </source>
</evidence>
<dbReference type="EMBL" id="CP017076">
    <property type="protein sequence ID" value="AOR79859.1"/>
    <property type="molecule type" value="Genomic_DNA"/>
</dbReference>
<dbReference type="Gene3D" id="1.10.30.50">
    <property type="match status" value="1"/>
</dbReference>
<dbReference type="InterPro" id="IPR003615">
    <property type="entry name" value="HNH_nuc"/>
</dbReference>
<evidence type="ECO:0000313" key="2">
    <source>
        <dbReference type="EMBL" id="AOR79859.1"/>
    </source>
</evidence>
<geneLocation type="plasmid" evidence="2 3">
    <name>pSA1</name>
</geneLocation>
<name>A0A1D8ACP6_9SPHN</name>
<dbReference type="SMART" id="SM00507">
    <property type="entry name" value="HNHc"/>
    <property type="match status" value="1"/>
</dbReference>
<sequence length="267" mass="29529">MPATAAEDEAVVRKLAKKAEWKPHETDWLTAYQTYRANSGSPFAVNAHDFGPGVGKRQYDLYDSRKGSGDLKRMRQKAGLKSCPVCGSPVTGDLDHYLPRDMYREFSIMRANLVPACRHCNSGVKGTTVHGGNPRRFIHPYFDTWAADALWDVEIVPPYNAATFRPRVMAGLPAPRDQIVAFHLDNVLGTQFHLSMATDWSTLPGQIKLRDPILSLQSVTDQIGLELRVALMSRGVNSWQAALMRGILAEPAAIAHLLQEAIVALLP</sequence>
<protein>
    <recommendedName>
        <fullName evidence="1">HNH nuclease domain-containing protein</fullName>
    </recommendedName>
</protein>
<keyword evidence="2" id="KW-0614">Plasmid</keyword>
<gene>
    <name evidence="2" type="ORF">BES08_24190</name>
</gene>
<keyword evidence="3" id="KW-1185">Reference proteome</keyword>
<evidence type="ECO:0000313" key="3">
    <source>
        <dbReference type="Proteomes" id="UP000094626"/>
    </source>
</evidence>
<reference evidence="3" key="1">
    <citation type="journal article" date="2017" name="J. Biotechnol.">
        <title>Complete genome sequence of Novosphingobium resinovorum SA1, a versatile xenobiotic-degrading bacterium capable of utilizing sulfanilic acid.</title>
        <authorList>
            <person name="Hegedus B."/>
            <person name="Kos P.B."/>
            <person name="Balint B."/>
            <person name="Maroti G."/>
            <person name="Gan H.M."/>
            <person name="Perei K."/>
            <person name="Rakhely G."/>
        </authorList>
    </citation>
    <scope>NUCLEOTIDE SEQUENCE [LARGE SCALE GENOMIC DNA]</scope>
    <source>
        <strain evidence="3">SA1</strain>
    </source>
</reference>
<proteinExistence type="predicted"/>
<dbReference type="KEGG" id="nre:BES08_24190"/>